<dbReference type="KEGG" id="ppsc:EHS13_08920"/>
<keyword evidence="3" id="KW-1185">Reference proteome</keyword>
<dbReference type="Proteomes" id="UP000426246">
    <property type="component" value="Chromosome"/>
</dbReference>
<dbReference type="AlphaFoldDB" id="A0A6B8RHZ2"/>
<name>A0A6B8RHZ2_9BACL</name>
<protein>
    <submittedName>
        <fullName evidence="2">DUF4038 domain-containing protein</fullName>
    </submittedName>
</protein>
<evidence type="ECO:0000313" key="2">
    <source>
        <dbReference type="EMBL" id="QGQ94996.1"/>
    </source>
</evidence>
<dbReference type="Pfam" id="PF13204">
    <property type="entry name" value="Apiosidase"/>
    <property type="match status" value="1"/>
</dbReference>
<proteinExistence type="predicted"/>
<dbReference type="OrthoDB" id="59486at2"/>
<evidence type="ECO:0000259" key="1">
    <source>
        <dbReference type="Pfam" id="PF13204"/>
    </source>
</evidence>
<reference evidence="3" key="1">
    <citation type="submission" date="2018-11" db="EMBL/GenBank/DDBJ databases">
        <title>Complete genome sequence of Paenibacillus sp. ML311-T8.</title>
        <authorList>
            <person name="Nam Y.-D."/>
            <person name="Kang J."/>
            <person name="Chung W.-H."/>
            <person name="Park Y.S."/>
        </authorList>
    </citation>
    <scope>NUCLEOTIDE SEQUENCE [LARGE SCALE GENOMIC DNA]</scope>
    <source>
        <strain evidence="3">ML311-T8</strain>
    </source>
</reference>
<sequence length="428" mass="48865">MSKVSVSANKQYLIKDGKPFFYLADTVWSVFSNTTLEEWETYLNYRKMQNYNTLQISILPLFHDASSTYTGEYPFEMDEEGIWNFYQPNKLFFEKAEKMVSMAYDKGFVLTLVILWNNFVPGAWANRIASAYTMPKAAVKAFTEFAVKLFTPYDPIYFVSGDTSFESEEIIDYYQIVLDTVKSVVPEALTALHVVGNYHVLPQQFIDSEKLDLYIYQSGHNLEDQHLNYGLAEAFLSKTVQRPIINSEPCYEGHGHGSRYGRFGAFDLRKAFWWSTLSGASAGFTYGAHGIWSWHKAGAEFNNAGWSKVPLDWQSALRLQGAWDVGYSAWLFQQYELFALKPAQHLLITPYPEIRVAASEGLDKIAVYIPYNNEVQLDLDMSEYDFVFIELEKRNILKLDISVEAGVTTIAMSDFNADVVVIANKITS</sequence>
<gene>
    <name evidence="2" type="ORF">EHS13_08920</name>
</gene>
<organism evidence="2 3">
    <name type="scientific">Paenibacillus psychroresistens</name>
    <dbReference type="NCBI Taxonomy" id="1778678"/>
    <lineage>
        <taxon>Bacteria</taxon>
        <taxon>Bacillati</taxon>
        <taxon>Bacillota</taxon>
        <taxon>Bacilli</taxon>
        <taxon>Bacillales</taxon>
        <taxon>Paenibacillaceae</taxon>
        <taxon>Paenibacillus</taxon>
    </lineage>
</organism>
<dbReference type="RefSeq" id="WP_155700011.1">
    <property type="nucleotide sequence ID" value="NZ_CP034235.1"/>
</dbReference>
<dbReference type="Gene3D" id="3.20.20.80">
    <property type="entry name" value="Glycosidases"/>
    <property type="match status" value="1"/>
</dbReference>
<feature type="domain" description="Apiosidase-like catalytic" evidence="1">
    <location>
        <begin position="8"/>
        <end position="338"/>
    </location>
</feature>
<dbReference type="InterPro" id="IPR017853">
    <property type="entry name" value="GH"/>
</dbReference>
<dbReference type="EMBL" id="CP034235">
    <property type="protein sequence ID" value="QGQ94996.1"/>
    <property type="molecule type" value="Genomic_DNA"/>
</dbReference>
<dbReference type="SUPFAM" id="SSF51445">
    <property type="entry name" value="(Trans)glycosidases"/>
    <property type="match status" value="1"/>
</dbReference>
<dbReference type="PANTHER" id="PTHR37836">
    <property type="entry name" value="LMO1036 PROTEIN"/>
    <property type="match status" value="1"/>
</dbReference>
<evidence type="ECO:0000313" key="3">
    <source>
        <dbReference type="Proteomes" id="UP000426246"/>
    </source>
</evidence>
<dbReference type="InterPro" id="IPR025277">
    <property type="entry name" value="Apiosidase-like_cat_dom"/>
</dbReference>
<accession>A0A6B8RHZ2</accession>
<dbReference type="PANTHER" id="PTHR37836:SF3">
    <property type="entry name" value="ENDOGLUCANASE"/>
    <property type="match status" value="1"/>
</dbReference>